<organism evidence="2 3">
    <name type="scientific">Aliidiomarina minuta</name>
    <dbReference type="NCBI Taxonomy" id="880057"/>
    <lineage>
        <taxon>Bacteria</taxon>
        <taxon>Pseudomonadati</taxon>
        <taxon>Pseudomonadota</taxon>
        <taxon>Gammaproteobacteria</taxon>
        <taxon>Alteromonadales</taxon>
        <taxon>Idiomarinaceae</taxon>
        <taxon>Aliidiomarina</taxon>
    </lineage>
</organism>
<keyword evidence="3" id="KW-1185">Reference proteome</keyword>
<dbReference type="AlphaFoldDB" id="A0A432W6M9"/>
<feature type="chain" id="PRO_5019466229" description="C-type lysozyme inhibitor domain-containing protein" evidence="1">
    <location>
        <begin position="23"/>
        <end position="146"/>
    </location>
</feature>
<sequence length="146" mass="16462">MLTFSSTLRITGVVLLASVAFACGDSTTHEISESPFCSGMSPLNESCQYEIGGSRFWLISDHPQMPVEKPVQLKLISEQELSLQQSEIRGLSMYMGRIPVIWQRTDMNTWQTDVMLGACTDPDMVWELIIKKGSHSKRLPFQSVQY</sequence>
<proteinExistence type="predicted"/>
<gene>
    <name evidence="2" type="ORF">CWE09_02885</name>
</gene>
<evidence type="ECO:0000313" key="3">
    <source>
        <dbReference type="Proteomes" id="UP000288293"/>
    </source>
</evidence>
<keyword evidence="1" id="KW-0732">Signal</keyword>
<evidence type="ECO:0008006" key="4">
    <source>
        <dbReference type="Google" id="ProtNLM"/>
    </source>
</evidence>
<dbReference type="Proteomes" id="UP000288293">
    <property type="component" value="Unassembled WGS sequence"/>
</dbReference>
<dbReference type="EMBL" id="PIPL01000001">
    <property type="protein sequence ID" value="RUO25692.1"/>
    <property type="molecule type" value="Genomic_DNA"/>
</dbReference>
<evidence type="ECO:0000313" key="2">
    <source>
        <dbReference type="EMBL" id="RUO25692.1"/>
    </source>
</evidence>
<feature type="signal peptide" evidence="1">
    <location>
        <begin position="1"/>
        <end position="22"/>
    </location>
</feature>
<dbReference type="OrthoDB" id="6238758at2"/>
<evidence type="ECO:0000256" key="1">
    <source>
        <dbReference type="SAM" id="SignalP"/>
    </source>
</evidence>
<dbReference type="RefSeq" id="WP_126802489.1">
    <property type="nucleotide sequence ID" value="NZ_PIPL01000001.1"/>
</dbReference>
<comment type="caution">
    <text evidence="2">The sequence shown here is derived from an EMBL/GenBank/DDBJ whole genome shotgun (WGS) entry which is preliminary data.</text>
</comment>
<protein>
    <recommendedName>
        <fullName evidence="4">C-type lysozyme inhibitor domain-containing protein</fullName>
    </recommendedName>
</protein>
<accession>A0A432W6M9</accession>
<name>A0A432W6M9_9GAMM</name>
<reference evidence="2 3" key="1">
    <citation type="journal article" date="2011" name="Front. Microbiol.">
        <title>Genomic signatures of strain selection and enhancement in Bacillus atrophaeus var. globigii, a historical biowarfare simulant.</title>
        <authorList>
            <person name="Gibbons H.S."/>
            <person name="Broomall S.M."/>
            <person name="McNew L.A."/>
            <person name="Daligault H."/>
            <person name="Chapman C."/>
            <person name="Bruce D."/>
            <person name="Karavis M."/>
            <person name="Krepps M."/>
            <person name="McGregor P.A."/>
            <person name="Hong C."/>
            <person name="Park K.H."/>
            <person name="Akmal A."/>
            <person name="Feldman A."/>
            <person name="Lin J.S."/>
            <person name="Chang W.E."/>
            <person name="Higgs B.W."/>
            <person name="Demirev P."/>
            <person name="Lindquist J."/>
            <person name="Liem A."/>
            <person name="Fochler E."/>
            <person name="Read T.D."/>
            <person name="Tapia R."/>
            <person name="Johnson S."/>
            <person name="Bishop-Lilly K.A."/>
            <person name="Detter C."/>
            <person name="Han C."/>
            <person name="Sozhamannan S."/>
            <person name="Rosenzweig C.N."/>
            <person name="Skowronski E.W."/>
        </authorList>
    </citation>
    <scope>NUCLEOTIDE SEQUENCE [LARGE SCALE GENOMIC DNA]</scope>
    <source>
        <strain evidence="2 3">MLST1</strain>
    </source>
</reference>